<dbReference type="EMBL" id="PEBK01000014">
    <property type="protein sequence ID" value="PJM74400.1"/>
    <property type="molecule type" value="Genomic_DNA"/>
</dbReference>
<protein>
    <submittedName>
        <fullName evidence="1">Uncharacterized protein</fullName>
    </submittedName>
</protein>
<dbReference type="AlphaFoldDB" id="A0A2M9HC64"/>
<accession>A0A2M9HC64</accession>
<sequence>MNRIPVDCAALGDMRFLSAEARMDQDGKPVLRDGVPVQRVSVLVRPADGRQEVIEINVARVEPVRMADLARVRITDLTARPWVIDGRDGISWNADDVTPLGGPQNDNK</sequence>
<name>A0A2M9HC64_9BIFI</name>
<organism evidence="1 2">
    <name type="scientific">Bifidobacterium simiarum</name>
    <dbReference type="NCBI Taxonomy" id="2045441"/>
    <lineage>
        <taxon>Bacteria</taxon>
        <taxon>Bacillati</taxon>
        <taxon>Actinomycetota</taxon>
        <taxon>Actinomycetes</taxon>
        <taxon>Bifidobacteriales</taxon>
        <taxon>Bifidobacteriaceae</taxon>
        <taxon>Bifidobacterium</taxon>
    </lineage>
</organism>
<dbReference type="Proteomes" id="UP000231451">
    <property type="component" value="Unassembled WGS sequence"/>
</dbReference>
<dbReference type="RefSeq" id="WP_100513804.1">
    <property type="nucleotide sequence ID" value="NZ_PEBK01000014.1"/>
</dbReference>
<keyword evidence="2" id="KW-1185">Reference proteome</keyword>
<comment type="caution">
    <text evidence="1">The sequence shown here is derived from an EMBL/GenBank/DDBJ whole genome shotgun (WGS) entry which is preliminary data.</text>
</comment>
<dbReference type="OrthoDB" id="4299905at2"/>
<reference evidence="1 2" key="1">
    <citation type="submission" date="2017-10" db="EMBL/GenBank/DDBJ databases">
        <title>Draft genome sequences of strains TRE 1, TRE 9, TRE H and TRI 7, isolated from tamarins, belonging to four potential novel Bifidobacterium species.</title>
        <authorList>
            <person name="Mattarelli P."/>
            <person name="Modesto M."/>
            <person name="Puglisi E."/>
            <person name="Morelli L."/>
            <person name="Spezio C."/>
            <person name="Bonetti A."/>
            <person name="Sandri C."/>
        </authorList>
    </citation>
    <scope>NUCLEOTIDE SEQUENCE [LARGE SCALE GENOMIC DNA]</scope>
    <source>
        <strain evidence="2">TRI7</strain>
    </source>
</reference>
<gene>
    <name evidence="1" type="ORF">CSQ87_10375</name>
</gene>
<evidence type="ECO:0000313" key="1">
    <source>
        <dbReference type="EMBL" id="PJM74400.1"/>
    </source>
</evidence>
<evidence type="ECO:0000313" key="2">
    <source>
        <dbReference type="Proteomes" id="UP000231451"/>
    </source>
</evidence>
<proteinExistence type="predicted"/>